<dbReference type="PANTHER" id="PTHR35369:SF2">
    <property type="entry name" value="BLR3025 PROTEIN"/>
    <property type="match status" value="1"/>
</dbReference>
<reference evidence="6 7" key="1">
    <citation type="submission" date="2013-08" db="EMBL/GenBank/DDBJ databases">
        <authorList>
            <consortium name="DOE Joint Genome Institute"/>
            <person name="Eisen J."/>
            <person name="Huntemann M."/>
            <person name="Han J."/>
            <person name="Chen A."/>
            <person name="Kyrpides N."/>
            <person name="Mavromatis K."/>
            <person name="Markowitz V."/>
            <person name="Palaniappan K."/>
            <person name="Ivanova N."/>
            <person name="Schaumberg A."/>
            <person name="Pati A."/>
            <person name="Liolios K."/>
            <person name="Nordberg H.P."/>
            <person name="Cantor M.N."/>
            <person name="Hua S.X."/>
            <person name="Woyke T."/>
        </authorList>
    </citation>
    <scope>NUCLEOTIDE SEQUENCE [LARGE SCALE GENOMIC DNA]</scope>
    <source>
        <strain evidence="6 7">DSM 44927</strain>
    </source>
</reference>
<evidence type="ECO:0000256" key="3">
    <source>
        <dbReference type="ARBA" id="ARBA00025589"/>
    </source>
</evidence>
<dbReference type="InterPro" id="IPR001126">
    <property type="entry name" value="UmuC"/>
</dbReference>
<proteinExistence type="inferred from homology"/>
<evidence type="ECO:0000256" key="4">
    <source>
        <dbReference type="SAM" id="SignalP"/>
    </source>
</evidence>
<dbReference type="PANTHER" id="PTHR35369">
    <property type="entry name" value="BLR3025 PROTEIN-RELATED"/>
    <property type="match status" value="1"/>
</dbReference>
<feature type="signal peptide" evidence="4">
    <location>
        <begin position="1"/>
        <end position="22"/>
    </location>
</feature>
<protein>
    <submittedName>
        <fullName evidence="6">Nucleotidyltransferase/DNA polymerase involved in DNA repair</fullName>
    </submittedName>
</protein>
<keyword evidence="2" id="KW-0227">DNA damage</keyword>
<dbReference type="InterPro" id="IPR050356">
    <property type="entry name" value="SulA_CellDiv_inhibitor"/>
</dbReference>
<comment type="similarity">
    <text evidence="1">Belongs to the DNA polymerase type-Y family.</text>
</comment>
<dbReference type="InterPro" id="IPR043128">
    <property type="entry name" value="Rev_trsase/Diguanyl_cyclase"/>
</dbReference>
<organism evidence="6 7">
    <name type="scientific">Actinospica robiniae DSM 44927</name>
    <dbReference type="NCBI Taxonomy" id="479430"/>
    <lineage>
        <taxon>Bacteria</taxon>
        <taxon>Bacillati</taxon>
        <taxon>Actinomycetota</taxon>
        <taxon>Actinomycetes</taxon>
        <taxon>Catenulisporales</taxon>
        <taxon>Actinospicaceae</taxon>
        <taxon>Actinospica</taxon>
    </lineage>
</organism>
<dbReference type="Gene3D" id="3.40.1170.60">
    <property type="match status" value="1"/>
</dbReference>
<evidence type="ECO:0000313" key="6">
    <source>
        <dbReference type="EMBL" id="ETA71095.1"/>
    </source>
</evidence>
<comment type="caution">
    <text evidence="6">The sequence shown here is derived from an EMBL/GenBank/DDBJ whole genome shotgun (WGS) entry which is preliminary data.</text>
</comment>
<dbReference type="GO" id="GO:0016740">
    <property type="term" value="F:transferase activity"/>
    <property type="evidence" value="ECO:0007669"/>
    <property type="project" value="UniProtKB-KW"/>
</dbReference>
<dbReference type="AlphaFoldDB" id="W9DZS4"/>
<dbReference type="EMBL" id="AZAN01000001">
    <property type="protein sequence ID" value="ETA71095.1"/>
    <property type="molecule type" value="Genomic_DNA"/>
</dbReference>
<dbReference type="InterPro" id="IPR043502">
    <property type="entry name" value="DNA/RNA_pol_sf"/>
</dbReference>
<keyword evidence="7" id="KW-1185">Reference proteome</keyword>
<gene>
    <name evidence="6" type="ORF">ActroDRAFT_0117</name>
</gene>
<accession>W9DZS4</accession>
<dbReference type="Proteomes" id="UP000019485">
    <property type="component" value="Unassembled WGS sequence"/>
</dbReference>
<feature type="chain" id="PRO_5038892721" evidence="4">
    <location>
        <begin position="23"/>
        <end position="511"/>
    </location>
</feature>
<comment type="function">
    <text evidence="3">Poorly processive, error-prone DNA polymerase involved in untargeted mutagenesis. Copies undamaged DNA at stalled replication forks, which arise in vivo from mismatched or misaligned primer ends. These misaligned primers can be extended by PolIV. Exhibits no 3'-5' exonuclease (proofreading) activity. May be involved in translesional synthesis, in conjunction with the beta clamp from PolIII.</text>
</comment>
<sequence length="511" mass="53698">MLAAWAPAFTVLAAGAALDELAATVAAGRVTAVTPAAARAGVRVGMRARDAHRICPQLAAYRADSERAARVFEPVVCALEEVAAGVEVVRPGLCVLLAAGPVGYYGGEEQAAGVIRDAAAVVECELGPVAVGVGVADGMAAAVLAARTDTLVPPGGSRRFLAEFDIAALADAQLAQQLRRLGIRRVGQFAALPASSVATRFGLVGLRAHRLARGLDARDPAPRRAPRELSVVREFEPVPTVEPLVFAARGLAEQLHEKLAGLGLVCDRVEIEALTGDGRGSARWWRHEGRLSARAVAERVRWQLEAWAQRNPPPAGHDPHVESGEGFVSLSLRPDGLRIATGTQIDLLGGVAQLPETAEAAIERLQDLLGHTRVARPVLSGGRGVGEQIALVPFGDLDPESRGTGPWPGRVPEPAPAMIPGRSTPVRLLDAAGNTVVVTARGEMPDPPAVLEVGAVCADVTGYSQPWPVHERPWDEDGGRRYARLQVTTADGHAYLLAAEAGSWYVLAGYQ</sequence>
<dbReference type="Pfam" id="PF00817">
    <property type="entry name" value="IMS"/>
    <property type="match status" value="1"/>
</dbReference>
<dbReference type="HOGENOM" id="CLU_026357_0_0_11"/>
<evidence type="ECO:0000256" key="2">
    <source>
        <dbReference type="ARBA" id="ARBA00022763"/>
    </source>
</evidence>
<evidence type="ECO:0000313" key="7">
    <source>
        <dbReference type="Proteomes" id="UP000019485"/>
    </source>
</evidence>
<keyword evidence="6" id="KW-0808">Transferase</keyword>
<dbReference type="Gene3D" id="3.30.70.270">
    <property type="match status" value="1"/>
</dbReference>
<feature type="domain" description="UmuC" evidence="5">
    <location>
        <begin position="26"/>
        <end position="146"/>
    </location>
</feature>
<evidence type="ECO:0000259" key="5">
    <source>
        <dbReference type="Pfam" id="PF00817"/>
    </source>
</evidence>
<dbReference type="SUPFAM" id="SSF56672">
    <property type="entry name" value="DNA/RNA polymerases"/>
    <property type="match status" value="1"/>
</dbReference>
<name>W9DZS4_9ACTN</name>
<dbReference type="CDD" id="cd03468">
    <property type="entry name" value="PolY_like"/>
    <property type="match status" value="1"/>
</dbReference>
<dbReference type="GO" id="GO:0006281">
    <property type="term" value="P:DNA repair"/>
    <property type="evidence" value="ECO:0007669"/>
    <property type="project" value="InterPro"/>
</dbReference>
<evidence type="ECO:0000256" key="1">
    <source>
        <dbReference type="ARBA" id="ARBA00010945"/>
    </source>
</evidence>
<keyword evidence="4" id="KW-0732">Signal</keyword>